<dbReference type="PANTHER" id="PTHR11439:SF524">
    <property type="entry name" value="RNA-DIRECTED DNA POLYMERASE, PROTEIN KINASE RLK-PELLE-DLSV FAMILY"/>
    <property type="match status" value="1"/>
</dbReference>
<dbReference type="InterPro" id="IPR013103">
    <property type="entry name" value="RVT_2"/>
</dbReference>
<dbReference type="Pfam" id="PF07727">
    <property type="entry name" value="RVT_2"/>
    <property type="match status" value="2"/>
</dbReference>
<dbReference type="CDD" id="cd22157">
    <property type="entry name" value="F-box_AtFBW1-like"/>
    <property type="match status" value="1"/>
</dbReference>
<keyword evidence="1" id="KW-0472">Membrane</keyword>
<keyword evidence="1" id="KW-0812">Transmembrane</keyword>
<dbReference type="SMART" id="SM00256">
    <property type="entry name" value="FBOX"/>
    <property type="match status" value="1"/>
</dbReference>
<evidence type="ECO:0000259" key="2">
    <source>
        <dbReference type="PROSITE" id="PS50181"/>
    </source>
</evidence>
<gene>
    <name evidence="3" type="ORF">Tci_234607</name>
</gene>
<protein>
    <recommendedName>
        <fullName evidence="2">F-box domain-containing protein</fullName>
    </recommendedName>
</protein>
<dbReference type="InterPro" id="IPR036047">
    <property type="entry name" value="F-box-like_dom_sf"/>
</dbReference>
<proteinExistence type="predicted"/>
<name>A0A699GYC2_TANCI</name>
<evidence type="ECO:0000256" key="1">
    <source>
        <dbReference type="SAM" id="Phobius"/>
    </source>
</evidence>
<comment type="caution">
    <text evidence="3">The sequence shown here is derived from an EMBL/GenBank/DDBJ whole genome shotgun (WGS) entry which is preliminary data.</text>
</comment>
<dbReference type="Pfam" id="PF00646">
    <property type="entry name" value="F-box"/>
    <property type="match status" value="1"/>
</dbReference>
<feature type="transmembrane region" description="Helical" evidence="1">
    <location>
        <begin position="538"/>
        <end position="567"/>
    </location>
</feature>
<dbReference type="InterPro" id="IPR001810">
    <property type="entry name" value="F-box_dom"/>
</dbReference>
<dbReference type="InterPro" id="IPR043502">
    <property type="entry name" value="DNA/RNA_pol_sf"/>
</dbReference>
<dbReference type="SUPFAM" id="SSF81383">
    <property type="entry name" value="F-box domain"/>
    <property type="match status" value="1"/>
</dbReference>
<organism evidence="3">
    <name type="scientific">Tanacetum cinerariifolium</name>
    <name type="common">Dalmatian daisy</name>
    <name type="synonym">Chrysanthemum cinerariifolium</name>
    <dbReference type="NCBI Taxonomy" id="118510"/>
    <lineage>
        <taxon>Eukaryota</taxon>
        <taxon>Viridiplantae</taxon>
        <taxon>Streptophyta</taxon>
        <taxon>Embryophyta</taxon>
        <taxon>Tracheophyta</taxon>
        <taxon>Spermatophyta</taxon>
        <taxon>Magnoliopsida</taxon>
        <taxon>eudicotyledons</taxon>
        <taxon>Gunneridae</taxon>
        <taxon>Pentapetalae</taxon>
        <taxon>asterids</taxon>
        <taxon>campanulids</taxon>
        <taxon>Asterales</taxon>
        <taxon>Asteraceae</taxon>
        <taxon>Asteroideae</taxon>
        <taxon>Anthemideae</taxon>
        <taxon>Anthemidinae</taxon>
        <taxon>Tanacetum</taxon>
    </lineage>
</organism>
<reference evidence="3" key="1">
    <citation type="journal article" date="2019" name="Sci. Rep.">
        <title>Draft genome of Tanacetum cinerariifolium, the natural source of mosquito coil.</title>
        <authorList>
            <person name="Yamashiro T."/>
            <person name="Shiraishi A."/>
            <person name="Satake H."/>
            <person name="Nakayama K."/>
        </authorList>
    </citation>
    <scope>NUCLEOTIDE SEQUENCE</scope>
</reference>
<dbReference type="Gene3D" id="1.20.1280.50">
    <property type="match status" value="1"/>
</dbReference>
<accession>A0A699GYC2</accession>
<dbReference type="EMBL" id="BKCJ010066518">
    <property type="protein sequence ID" value="GEW62631.1"/>
    <property type="molecule type" value="Genomic_DNA"/>
</dbReference>
<dbReference type="SUPFAM" id="SSF56672">
    <property type="entry name" value="DNA/RNA polymerases"/>
    <property type="match status" value="1"/>
</dbReference>
<dbReference type="AlphaFoldDB" id="A0A699GYC2"/>
<dbReference type="PANTHER" id="PTHR11439">
    <property type="entry name" value="GAG-POL-RELATED RETROTRANSPOSON"/>
    <property type="match status" value="1"/>
</dbReference>
<keyword evidence="1" id="KW-1133">Transmembrane helix</keyword>
<sequence length="583" mass="66409">MAHHIPFDIQISILKILPAKSLIRFRCVSNQWKSLIDSSYFVKKYQTMNDRYLLARNDGKEYITDKDEHLTIIDNNNFREHMNMSPITVPLSIPGVQPFIKFLGCVDDGVTQSFTTIFSVESNHPEYYNVEFRKNCEAIIETQYANNDDVDSILQVYDPCSGCVTDIGLPWSGCNDFEYGNVSWLSMSSYMVTLVLLNHDGNTTKYRDWCKLLNSACNLVFTMYKARLVSNGRNQQYEIDCSNNFSPVVKPTTIRTVLSLALTWNWLVHQLDVKNAFLNGYALRVGFTSIRCDSYLFIYQHGIEVTYLLIYVDDIIITASSPALLQCIISSLQNEFNMIDLGALNYFLRIFVTRDARGMFLSRKKYAMELLERIHMSNCNATRTLVDTKYKLGSDGDPICLHMHDPREPYLASLKWVLRYVRDTLDFKLQLYASPTSSLVAYTNVDWAGCPTTRGSTLGYCVFFGDNLFSWSSKWQHKLSHSSAKAEYRGVANVHVLHVPSRYQYADIFTKGLSSVLFEEFYTSLSVQSSPAQIAREFLHLASLMQLVMVVLVAALAPEFVLGFALLESGLSQLDLQSALLGR</sequence>
<dbReference type="PROSITE" id="PS50181">
    <property type="entry name" value="FBOX"/>
    <property type="match status" value="1"/>
</dbReference>
<evidence type="ECO:0000313" key="3">
    <source>
        <dbReference type="EMBL" id="GEW62631.1"/>
    </source>
</evidence>
<dbReference type="CDD" id="cd09272">
    <property type="entry name" value="RNase_HI_RT_Ty1"/>
    <property type="match status" value="1"/>
</dbReference>
<feature type="domain" description="F-box" evidence="2">
    <location>
        <begin position="1"/>
        <end position="45"/>
    </location>
</feature>